<reference evidence="21" key="1">
    <citation type="submission" date="2025-08" db="UniProtKB">
        <authorList>
            <consortium name="RefSeq"/>
        </authorList>
    </citation>
    <scope>IDENTIFICATION</scope>
    <source>
        <tissue evidence="21">Liver</tissue>
    </source>
</reference>
<keyword evidence="11" id="KW-0498">Mitosis</keyword>
<dbReference type="InterPro" id="IPR048491">
    <property type="entry name" value="XMAP215_CLASP_TOG"/>
</dbReference>
<feature type="compositionally biased region" description="Low complexity" evidence="18">
    <location>
        <begin position="606"/>
        <end position="628"/>
    </location>
</feature>
<comment type="subcellular location">
    <subcellularLocation>
        <location evidence="4">Chromosome</location>
        <location evidence="4">Centromere</location>
        <location evidence="4">Kinetochore</location>
    </subcellularLocation>
    <subcellularLocation>
        <location evidence="2">Cytoplasm</location>
        <location evidence="2">Cytoskeleton</location>
        <location evidence="2">Microtubule organizing center</location>
        <location evidence="2">Centrosome</location>
    </subcellularLocation>
    <subcellularLocation>
        <location evidence="1">Cytoplasm</location>
        <location evidence="1">Cytoskeleton</location>
        <location evidence="1">Spindle</location>
    </subcellularLocation>
    <subcellularLocation>
        <location evidence="3">Golgi apparatus</location>
        <location evidence="3">trans-Golgi network</location>
    </subcellularLocation>
</comment>
<evidence type="ECO:0000256" key="9">
    <source>
        <dbReference type="ARBA" id="ARBA00022701"/>
    </source>
</evidence>
<dbReference type="InterPro" id="IPR034085">
    <property type="entry name" value="TOG"/>
</dbReference>
<keyword evidence="15" id="KW-0131">Cell cycle</keyword>
<evidence type="ECO:0000256" key="18">
    <source>
        <dbReference type="SAM" id="MobiDB-lite"/>
    </source>
</evidence>
<dbReference type="SMART" id="SM01349">
    <property type="entry name" value="TOG"/>
    <property type="match status" value="3"/>
</dbReference>
<name>A0ABM2WVD2_MESAU</name>
<feature type="compositionally biased region" description="Low complexity" evidence="18">
    <location>
        <begin position="252"/>
        <end position="266"/>
    </location>
</feature>
<feature type="region of interest" description="Disordered" evidence="18">
    <location>
        <begin position="657"/>
        <end position="787"/>
    </location>
</feature>
<evidence type="ECO:0000259" key="19">
    <source>
        <dbReference type="SMART" id="SM01349"/>
    </source>
</evidence>
<feature type="domain" description="TOG" evidence="19">
    <location>
        <begin position="1"/>
        <end position="232"/>
    </location>
</feature>
<evidence type="ECO:0000256" key="17">
    <source>
        <dbReference type="PROSITE-ProRule" id="PRU00103"/>
    </source>
</evidence>
<feature type="compositionally biased region" description="Polar residues" evidence="18">
    <location>
        <begin position="762"/>
        <end position="774"/>
    </location>
</feature>
<dbReference type="SUPFAM" id="SSF48371">
    <property type="entry name" value="ARM repeat"/>
    <property type="match status" value="2"/>
</dbReference>
<feature type="compositionally biased region" description="Polar residues" evidence="18">
    <location>
        <begin position="741"/>
        <end position="750"/>
    </location>
</feature>
<feature type="compositionally biased region" description="Low complexity" evidence="18">
    <location>
        <begin position="690"/>
        <end position="709"/>
    </location>
</feature>
<dbReference type="InterPro" id="IPR011989">
    <property type="entry name" value="ARM-like"/>
</dbReference>
<dbReference type="Pfam" id="PF21041">
    <property type="entry name" value="XMAP215_CLASP_TOG"/>
    <property type="match status" value="1"/>
</dbReference>
<evidence type="ECO:0000256" key="15">
    <source>
        <dbReference type="ARBA" id="ARBA00023306"/>
    </source>
</evidence>
<evidence type="ECO:0000256" key="13">
    <source>
        <dbReference type="ARBA" id="ARBA00023034"/>
    </source>
</evidence>
<keyword evidence="9" id="KW-0493">Microtubule</keyword>
<feature type="region of interest" description="Disordered" evidence="18">
    <location>
        <begin position="1236"/>
        <end position="1268"/>
    </location>
</feature>
<accession>A0ABM2WVD2</accession>
<feature type="region of interest" description="Disordered" evidence="18">
    <location>
        <begin position="1113"/>
        <end position="1191"/>
    </location>
</feature>
<dbReference type="Pfam" id="PF12348">
    <property type="entry name" value="CLASP_N"/>
    <property type="match status" value="1"/>
</dbReference>
<feature type="compositionally biased region" description="Basic and acidic residues" evidence="18">
    <location>
        <begin position="1236"/>
        <end position="1246"/>
    </location>
</feature>
<dbReference type="InterPro" id="IPR021133">
    <property type="entry name" value="HEAT_type_2"/>
</dbReference>
<evidence type="ECO:0000256" key="8">
    <source>
        <dbReference type="ARBA" id="ARBA00022618"/>
    </source>
</evidence>
<dbReference type="InterPro" id="IPR024395">
    <property type="entry name" value="CLASP_N_dom"/>
</dbReference>
<feature type="compositionally biased region" description="Low complexity" evidence="18">
    <location>
        <begin position="1139"/>
        <end position="1148"/>
    </location>
</feature>
<feature type="region of interest" description="Disordered" evidence="18">
    <location>
        <begin position="543"/>
        <end position="632"/>
    </location>
</feature>
<evidence type="ECO:0000256" key="5">
    <source>
        <dbReference type="ARBA" id="ARBA00009549"/>
    </source>
</evidence>
<feature type="domain" description="TOG" evidence="19">
    <location>
        <begin position="319"/>
        <end position="551"/>
    </location>
</feature>
<feature type="domain" description="TOG" evidence="19">
    <location>
        <begin position="1322"/>
        <end position="1560"/>
    </location>
</feature>
<feature type="region of interest" description="Disordered" evidence="18">
    <location>
        <begin position="235"/>
        <end position="292"/>
    </location>
</feature>
<feature type="region of interest" description="Disordered" evidence="18">
    <location>
        <begin position="830"/>
        <end position="849"/>
    </location>
</feature>
<dbReference type="Proteomes" id="UP000886700">
    <property type="component" value="Unplaced"/>
</dbReference>
<keyword evidence="12" id="KW-0995">Kinetochore</keyword>
<evidence type="ECO:0000256" key="12">
    <source>
        <dbReference type="ARBA" id="ARBA00022838"/>
    </source>
</evidence>
<evidence type="ECO:0000313" key="20">
    <source>
        <dbReference type="Proteomes" id="UP000886700"/>
    </source>
</evidence>
<comment type="similarity">
    <text evidence="5">Belongs to the CLASP family.</text>
</comment>
<keyword evidence="6" id="KW-0158">Chromosome</keyword>
<sequence>MEPRMESCLAQVLQKDVGKRLQVGQELIDYFSDKQKSADLEHDQTMLDKLVDGLATSWVNSSNYKVVLLGMDILSALVTRLQDRFKAQIGTVLPSLIDRLGDAKDSVREQDQTLLLKIMDQAANPQYVWDRMLGGFKHKNFRTREGICLCLIATLNASGAQTLTLSKIVPHICNLLGDPNSQVRDAAINSLVEIYRHVGERVRADLSKKGLPQSRLNVIFTKFDEVQKSGNMIQSANDKNFDDEDSVDGNRPSSASSSSSKAPSSSRRNVSMGTTRRLVSSSLGSKSSAAKEGAGAVDEEDFIKAFDDVPVVQIYSSRDLEESINKIREILSDDKHDWEQRVNALKKMRSLLLAGAAEYDNFFQHLRLLDGAFKLSAKDLRSQVVREACITLGHLSSVLGNKFDHGAEAIMPTIFNLIPNSAKIMATSGVVAVRLIIRHTHIPRLIPVITSNCTSKSVAVRRRCFEFLDLLLQEWQTHSLERHISVLAETIKKGIHDADSEARIEARKCYWGFHSHFSREAEHLYHTLESSYQKALQSHLKNSDSIVSLPQSDRSSSSSQESLNRPLSAKRSPTGSTTSRASTVSTKSASTAGSLQRSRSDIDVNAAASAKSKVSSSSGSTAFSSAAALPPGSYASLESRHVREDLEYVGLDAGRIRTRRQSSGSATNVASTPSDSRGRSRAKVVSQSQRSRSANPAGAGSRSSSPGKLLGSGYGGLAGGSSRGPPVTLSSEKRSKIPRSQGCSRETSPNRIGLASRRHSRSTSALSTAESVGQSDRFGLGQSGRIPGSVNAMRVLSTSTDLEAAVADALLLGDARSKKKPVRRRYEPYGMYSDDDANSDASSVCSERSYGSRNGGIPHYLRQTEDVAEVLNHCASSNWSERKEGLLGLQNLLKSQRTLSRVELKRLCEIFTRMFADPHSKIADSEAECEDKEGNLLPSEGSCPRVFSMFLETLVDFIIIHKDDLQDWLFVLLTQLLKKMGADLLGSVQAKVQKALDVTRDSFPFDQQFNILMRFIVDQTQTPNLKVKVAILKYIESLARQMDPTDFVNSSETRLAVSRIITWTTEPKSSDVRKAAQIVLISLFELNTPEFTMLLGALPKTFQDGATKLLHNHLKNSSNTSVGSPSNTIGRTPSRHPSSRTSPLTSPTNCSHGGLSPSRLWGWSADGLSKPPPPFSQPNSIPTAPSHKTLRRSYSPSMLDYDTENLNSEEIYSSLRGVTEAIEKFSFRSQEDLNEPIKRDGKKDCDIVSQDGGAASPATEGRGGGEMEGGRMALDNKTSLLNTQPPRAFPGPRAREYNPYPYSDTINTYDKTALKEAVFDDDMEQLRDVPIDHSDLVADLLKELSNHNERVEERKGALLELLKITREDSLGVWEEHFKTILLLLLETLGDKDHSIRALALRVLREILRNQPARFKNYAELTIMKTLEAHKDSHKEVVRAAEEAASTLASSIHPEQCIKVLCPIIQTADYPINLAAIKMQTKVVERITKESLLQLLVDIIPGLLQGYDNTESSVRKASVFCLVAIYSVIGEDLKPHLAQLTGSKMKLLNLYIKRAQTTNSNSSSSSDVSTHS</sequence>
<feature type="compositionally biased region" description="Low complexity" evidence="18">
    <location>
        <begin position="574"/>
        <end position="594"/>
    </location>
</feature>
<evidence type="ECO:0000256" key="3">
    <source>
        <dbReference type="ARBA" id="ARBA00004601"/>
    </source>
</evidence>
<evidence type="ECO:0000313" key="21">
    <source>
        <dbReference type="RefSeq" id="XP_040594662.1"/>
    </source>
</evidence>
<evidence type="ECO:0000256" key="14">
    <source>
        <dbReference type="ARBA" id="ARBA00023212"/>
    </source>
</evidence>
<keyword evidence="20" id="KW-1185">Reference proteome</keyword>
<dbReference type="PANTHER" id="PTHR21567">
    <property type="entry name" value="CLASP"/>
    <property type="match status" value="1"/>
</dbReference>
<dbReference type="RefSeq" id="XP_040594662.1">
    <property type="nucleotide sequence ID" value="XM_040738728.1"/>
</dbReference>
<dbReference type="Pfam" id="PF23271">
    <property type="entry name" value="HEAT_GCN1"/>
    <property type="match status" value="1"/>
</dbReference>
<evidence type="ECO:0000256" key="2">
    <source>
        <dbReference type="ARBA" id="ARBA00004300"/>
    </source>
</evidence>
<keyword evidence="8" id="KW-0132">Cell division</keyword>
<feature type="compositionally biased region" description="Polar residues" evidence="18">
    <location>
        <begin position="1115"/>
        <end position="1130"/>
    </location>
</feature>
<feature type="compositionally biased region" description="Low complexity" evidence="18">
    <location>
        <begin position="278"/>
        <end position="292"/>
    </location>
</feature>
<evidence type="ECO:0000256" key="4">
    <source>
        <dbReference type="ARBA" id="ARBA00004629"/>
    </source>
</evidence>
<dbReference type="PROSITE" id="PS50077">
    <property type="entry name" value="HEAT_REPEAT"/>
    <property type="match status" value="1"/>
</dbReference>
<feature type="compositionally biased region" description="Low complexity" evidence="18">
    <location>
        <begin position="548"/>
        <end position="567"/>
    </location>
</feature>
<feature type="compositionally biased region" description="Gly residues" evidence="18">
    <location>
        <begin position="710"/>
        <end position="722"/>
    </location>
</feature>
<evidence type="ECO:0000256" key="7">
    <source>
        <dbReference type="ARBA" id="ARBA00022490"/>
    </source>
</evidence>
<feature type="compositionally biased region" description="Polar residues" evidence="18">
    <location>
        <begin position="661"/>
        <end position="675"/>
    </location>
</feature>
<dbReference type="InterPro" id="IPR016024">
    <property type="entry name" value="ARM-type_fold"/>
</dbReference>
<keyword evidence="16" id="KW-0137">Centromere</keyword>
<evidence type="ECO:0000256" key="11">
    <source>
        <dbReference type="ARBA" id="ARBA00022776"/>
    </source>
</evidence>
<protein>
    <submittedName>
        <fullName evidence="21">CLIP-associating protein 1 isoform X12</fullName>
    </submittedName>
</protein>
<dbReference type="Gene3D" id="1.25.10.10">
    <property type="entry name" value="Leucine-rich Repeat Variant"/>
    <property type="match status" value="4"/>
</dbReference>
<evidence type="ECO:0000256" key="10">
    <source>
        <dbReference type="ARBA" id="ARBA00022737"/>
    </source>
</evidence>
<dbReference type="GeneID" id="101830684"/>
<dbReference type="PANTHER" id="PTHR21567:SF28">
    <property type="entry name" value="CLIP-ASSOCIATING PROTEIN 1"/>
    <property type="match status" value="1"/>
</dbReference>
<keyword evidence="13" id="KW-0333">Golgi apparatus</keyword>
<evidence type="ECO:0000256" key="16">
    <source>
        <dbReference type="ARBA" id="ARBA00023328"/>
    </source>
</evidence>
<keyword evidence="14" id="KW-0206">Cytoskeleton</keyword>
<keyword evidence="10" id="KW-0677">Repeat</keyword>
<dbReference type="InterPro" id="IPR057546">
    <property type="entry name" value="HEAT_GCN1"/>
</dbReference>
<feature type="repeat" description="HEAT" evidence="17">
    <location>
        <begin position="168"/>
        <end position="206"/>
    </location>
</feature>
<organism evidence="20 21">
    <name type="scientific">Mesocricetus auratus</name>
    <name type="common">Golden hamster</name>
    <dbReference type="NCBI Taxonomy" id="10036"/>
    <lineage>
        <taxon>Eukaryota</taxon>
        <taxon>Metazoa</taxon>
        <taxon>Chordata</taxon>
        <taxon>Craniata</taxon>
        <taxon>Vertebrata</taxon>
        <taxon>Euteleostomi</taxon>
        <taxon>Mammalia</taxon>
        <taxon>Eutheria</taxon>
        <taxon>Euarchontoglires</taxon>
        <taxon>Glires</taxon>
        <taxon>Rodentia</taxon>
        <taxon>Myomorpha</taxon>
        <taxon>Muroidea</taxon>
        <taxon>Cricetidae</taxon>
        <taxon>Cricetinae</taxon>
        <taxon>Mesocricetus</taxon>
    </lineage>
</organism>
<evidence type="ECO:0000256" key="6">
    <source>
        <dbReference type="ARBA" id="ARBA00022454"/>
    </source>
</evidence>
<proteinExistence type="inferred from homology"/>
<keyword evidence="7" id="KW-0963">Cytoplasm</keyword>
<gene>
    <name evidence="21" type="primary">Clasp1</name>
</gene>
<evidence type="ECO:0000256" key="1">
    <source>
        <dbReference type="ARBA" id="ARBA00004186"/>
    </source>
</evidence>